<dbReference type="InterPro" id="IPR004644">
    <property type="entry name" value="Fe-S_L-Ser_mono"/>
</dbReference>
<dbReference type="EMBL" id="BAABFB010000050">
    <property type="protein sequence ID" value="GAA4482615.1"/>
    <property type="molecule type" value="Genomic_DNA"/>
</dbReference>
<comment type="cofactor">
    <cofactor evidence="1 11">
        <name>[4Fe-4S] cluster</name>
        <dbReference type="ChEBI" id="CHEBI:49883"/>
    </cofactor>
</comment>
<comment type="catalytic activity">
    <reaction evidence="10 11">
        <text>L-serine = pyruvate + NH4(+)</text>
        <dbReference type="Rhea" id="RHEA:19169"/>
        <dbReference type="ChEBI" id="CHEBI:15361"/>
        <dbReference type="ChEBI" id="CHEBI:28938"/>
        <dbReference type="ChEBI" id="CHEBI:33384"/>
        <dbReference type="EC" id="4.3.1.17"/>
    </reaction>
</comment>
<dbReference type="Gene3D" id="3.30.1330.90">
    <property type="entry name" value="D-3-phosphoglycerate dehydrogenase, domain 3"/>
    <property type="match status" value="1"/>
</dbReference>
<comment type="caution">
    <text evidence="14">The sequence shown here is derived from an EMBL/GenBank/DDBJ whole genome shotgun (WGS) entry which is preliminary data.</text>
</comment>
<keyword evidence="9 11" id="KW-0456">Lyase</keyword>
<dbReference type="InterPro" id="IPR005131">
    <property type="entry name" value="Ser_deHydtase_bsu"/>
</dbReference>
<organism evidence="14 15">
    <name type="scientific">Rhodococcus olei</name>
    <dbReference type="NCBI Taxonomy" id="2161675"/>
    <lineage>
        <taxon>Bacteria</taxon>
        <taxon>Bacillati</taxon>
        <taxon>Actinomycetota</taxon>
        <taxon>Actinomycetes</taxon>
        <taxon>Mycobacteriales</taxon>
        <taxon>Nocardiaceae</taxon>
        <taxon>Rhodococcus</taxon>
    </lineage>
</organism>
<evidence type="ECO:0000256" key="5">
    <source>
        <dbReference type="ARBA" id="ARBA00022485"/>
    </source>
</evidence>
<dbReference type="InterPro" id="IPR005130">
    <property type="entry name" value="Ser_deHydtase-like_asu"/>
</dbReference>
<dbReference type="InterPro" id="IPR051318">
    <property type="entry name" value="Fe-S_L-Ser"/>
</dbReference>
<evidence type="ECO:0000313" key="14">
    <source>
        <dbReference type="EMBL" id="GAA4482615.1"/>
    </source>
</evidence>
<dbReference type="Pfam" id="PF03313">
    <property type="entry name" value="SDH_alpha"/>
    <property type="match status" value="1"/>
</dbReference>
<evidence type="ECO:0000256" key="1">
    <source>
        <dbReference type="ARBA" id="ARBA00001966"/>
    </source>
</evidence>
<keyword evidence="6 11" id="KW-0479">Metal-binding</keyword>
<dbReference type="EC" id="4.3.1.17" evidence="11"/>
<dbReference type="PANTHER" id="PTHR30182">
    <property type="entry name" value="L-SERINE DEHYDRATASE"/>
    <property type="match status" value="1"/>
</dbReference>
<name>A0ABP8P8X2_9NOCA</name>
<evidence type="ECO:0000256" key="11">
    <source>
        <dbReference type="RuleBase" id="RU366059"/>
    </source>
</evidence>
<dbReference type="PANTHER" id="PTHR30182:SF1">
    <property type="entry name" value="L-SERINE DEHYDRATASE 1"/>
    <property type="match status" value="1"/>
</dbReference>
<evidence type="ECO:0000313" key="15">
    <source>
        <dbReference type="Proteomes" id="UP001501183"/>
    </source>
</evidence>
<evidence type="ECO:0000256" key="9">
    <source>
        <dbReference type="ARBA" id="ARBA00023239"/>
    </source>
</evidence>
<proteinExistence type="inferred from homology"/>
<dbReference type="InterPro" id="IPR029009">
    <property type="entry name" value="ASB_dom_sf"/>
</dbReference>
<keyword evidence="15" id="KW-1185">Reference proteome</keyword>
<dbReference type="SUPFAM" id="SSF143548">
    <property type="entry name" value="Serine metabolism enzymes domain"/>
    <property type="match status" value="1"/>
</dbReference>
<evidence type="ECO:0000256" key="2">
    <source>
        <dbReference type="ARBA" id="ARBA00004742"/>
    </source>
</evidence>
<comment type="similarity">
    <text evidence="3 11">Belongs to the iron-sulfur dependent L-serine dehydratase family.</text>
</comment>
<keyword evidence="7 11" id="KW-0408">Iron</keyword>
<dbReference type="Proteomes" id="UP001501183">
    <property type="component" value="Unassembled WGS sequence"/>
</dbReference>
<keyword evidence="8 11" id="KW-0411">Iron-sulfur</keyword>
<evidence type="ECO:0000259" key="12">
    <source>
        <dbReference type="Pfam" id="PF03313"/>
    </source>
</evidence>
<reference evidence="15" key="1">
    <citation type="journal article" date="2019" name="Int. J. Syst. Evol. Microbiol.">
        <title>The Global Catalogue of Microorganisms (GCM) 10K type strain sequencing project: providing services to taxonomists for standard genome sequencing and annotation.</title>
        <authorList>
            <consortium name="The Broad Institute Genomics Platform"/>
            <consortium name="The Broad Institute Genome Sequencing Center for Infectious Disease"/>
            <person name="Wu L."/>
            <person name="Ma J."/>
        </authorList>
    </citation>
    <scope>NUCLEOTIDE SEQUENCE [LARGE SCALE GENOMIC DNA]</scope>
    <source>
        <strain evidence="15">JCM 32206</strain>
    </source>
</reference>
<dbReference type="NCBIfam" id="TIGR00720">
    <property type="entry name" value="sda_mono"/>
    <property type="match status" value="1"/>
</dbReference>
<evidence type="ECO:0000256" key="4">
    <source>
        <dbReference type="ARBA" id="ARBA00022432"/>
    </source>
</evidence>
<dbReference type="RefSeq" id="WP_345347112.1">
    <property type="nucleotide sequence ID" value="NZ_BAABFB010000050.1"/>
</dbReference>
<evidence type="ECO:0000256" key="6">
    <source>
        <dbReference type="ARBA" id="ARBA00022723"/>
    </source>
</evidence>
<feature type="domain" description="Serine dehydratase-like alpha subunit" evidence="12">
    <location>
        <begin position="186"/>
        <end position="452"/>
    </location>
</feature>
<protein>
    <recommendedName>
        <fullName evidence="11">L-serine dehydratase</fullName>
        <ecNumber evidence="11">4.3.1.17</ecNumber>
    </recommendedName>
</protein>
<evidence type="ECO:0000256" key="10">
    <source>
        <dbReference type="ARBA" id="ARBA00049406"/>
    </source>
</evidence>
<evidence type="ECO:0000256" key="3">
    <source>
        <dbReference type="ARBA" id="ARBA00008636"/>
    </source>
</evidence>
<accession>A0ABP8P8X2</accession>
<evidence type="ECO:0000259" key="13">
    <source>
        <dbReference type="Pfam" id="PF03315"/>
    </source>
</evidence>
<evidence type="ECO:0000256" key="7">
    <source>
        <dbReference type="ARBA" id="ARBA00023004"/>
    </source>
</evidence>
<sequence length="462" mass="47911">MTISVFDLYSVGIGPSSSHTVGPMRAAALFTGHLATAGVLQRVCDIRVDLYGSLAATGAGHGTMSAILLGLEGLRPETVETEEMETRLASARSSGRIRLAGVVEVPLTEDGMLLHPATVLDVHPNAMTLTALAADGSELSARTYYSIGGGFVVTASDAASAAAPRDAGGPLSFGSAAELHTLTVRHGLSISEVMTRYELGSRSERELREHLLHIRDVMVACQEHGVSRNGYLPGGLRVRRRAKGWYERLRVEDPDRDPAFAEDWVNLVALAVNEENASGGRVVTAPTNGAAGIIPAVLHYAVHYTPAGRADADATTIRFLLAAGAIGSLCKERASISGAEVGCQGEVGSAASMAAAGLAEVLGGSPAQVANAAEIAMEHSLGLTCDPIGGLVQIPCIERNAISAGKAINAARMALRGDGTHRVSLDQVLETMRATGADMSTKYKETSTGGLAVTVSVGHVEC</sequence>
<dbReference type="Pfam" id="PF03315">
    <property type="entry name" value="SDH_beta"/>
    <property type="match status" value="1"/>
</dbReference>
<gene>
    <name evidence="14" type="ORF">GCM10023094_32890</name>
</gene>
<comment type="pathway">
    <text evidence="2">Carbohydrate biosynthesis; gluconeogenesis.</text>
</comment>
<keyword evidence="5 11" id="KW-0004">4Fe-4S</keyword>
<feature type="domain" description="Serine dehydratase beta chain" evidence="13">
    <location>
        <begin position="4"/>
        <end position="155"/>
    </location>
</feature>
<keyword evidence="4 11" id="KW-0312">Gluconeogenesis</keyword>
<evidence type="ECO:0000256" key="8">
    <source>
        <dbReference type="ARBA" id="ARBA00023014"/>
    </source>
</evidence>